<comment type="caution">
    <text evidence="1">The sequence shown here is derived from an EMBL/GenBank/DDBJ whole genome shotgun (WGS) entry which is preliminary data.</text>
</comment>
<name>A0A814XWL4_9BILA</name>
<gene>
    <name evidence="1" type="ORF">RFH988_LOCUS25683</name>
</gene>
<reference evidence="1" key="1">
    <citation type="submission" date="2021-02" db="EMBL/GenBank/DDBJ databases">
        <authorList>
            <person name="Nowell W R."/>
        </authorList>
    </citation>
    <scope>NUCLEOTIDE SEQUENCE</scope>
</reference>
<organism evidence="1 2">
    <name type="scientific">Rotaria sordida</name>
    <dbReference type="NCBI Taxonomy" id="392033"/>
    <lineage>
        <taxon>Eukaryota</taxon>
        <taxon>Metazoa</taxon>
        <taxon>Spiralia</taxon>
        <taxon>Gnathifera</taxon>
        <taxon>Rotifera</taxon>
        <taxon>Eurotatoria</taxon>
        <taxon>Bdelloidea</taxon>
        <taxon>Philodinida</taxon>
        <taxon>Philodinidae</taxon>
        <taxon>Rotaria</taxon>
    </lineage>
</organism>
<accession>A0A814XWL4</accession>
<proteinExistence type="predicted"/>
<evidence type="ECO:0000313" key="2">
    <source>
        <dbReference type="Proteomes" id="UP000663882"/>
    </source>
</evidence>
<dbReference type="AlphaFoldDB" id="A0A814XWL4"/>
<dbReference type="Proteomes" id="UP000663882">
    <property type="component" value="Unassembled WGS sequence"/>
</dbReference>
<dbReference type="EMBL" id="CAJNOO010001971">
    <property type="protein sequence ID" value="CAF1221750.1"/>
    <property type="molecule type" value="Genomic_DNA"/>
</dbReference>
<sequence>MLHINTVAPSTLTSSSSKRQDSLRGFVFVYQFLNRPKISLTTTITPRISISASNSVYSPSTTWCTIAFTSNSTTSHSPVNSISSTTSSITISTTITILTTSRQSMAVTINYNLNQVVIKRVVRARTNSGSCGG</sequence>
<evidence type="ECO:0000313" key="1">
    <source>
        <dbReference type="EMBL" id="CAF1221750.1"/>
    </source>
</evidence>
<protein>
    <submittedName>
        <fullName evidence="1">Uncharacterized protein</fullName>
    </submittedName>
</protein>